<keyword evidence="4" id="KW-1185">Reference proteome</keyword>
<keyword evidence="1" id="KW-0862">Zinc</keyword>
<organism evidence="4 5">
    <name type="scientific">Gossypium hirsutum</name>
    <name type="common">Upland cotton</name>
    <name type="synonym">Gossypium mexicanum</name>
    <dbReference type="NCBI Taxonomy" id="3635"/>
    <lineage>
        <taxon>Eukaryota</taxon>
        <taxon>Viridiplantae</taxon>
        <taxon>Streptophyta</taxon>
        <taxon>Embryophyta</taxon>
        <taxon>Tracheophyta</taxon>
        <taxon>Spermatophyta</taxon>
        <taxon>Magnoliopsida</taxon>
        <taxon>eudicotyledons</taxon>
        <taxon>Gunneridae</taxon>
        <taxon>Pentapetalae</taxon>
        <taxon>rosids</taxon>
        <taxon>malvids</taxon>
        <taxon>Malvales</taxon>
        <taxon>Malvaceae</taxon>
        <taxon>Malvoideae</taxon>
        <taxon>Gossypium</taxon>
    </lineage>
</organism>
<keyword evidence="2" id="KW-1133">Transmembrane helix</keyword>
<evidence type="ECO:0000259" key="3">
    <source>
        <dbReference type="PROSITE" id="PS50158"/>
    </source>
</evidence>
<evidence type="ECO:0000256" key="2">
    <source>
        <dbReference type="SAM" id="Phobius"/>
    </source>
</evidence>
<proteinExistence type="predicted"/>
<dbReference type="GeneID" id="121218386"/>
<dbReference type="PANTHER" id="PTHR31286">
    <property type="entry name" value="GLYCINE-RICH CELL WALL STRUCTURAL PROTEIN 1.8-LIKE"/>
    <property type="match status" value="1"/>
</dbReference>
<sequence length="238" mass="27621">MDIENGYFLARFQNKGDSNSLMRGSWIIYGQYLTVQPRTMNFNLAQPFLNVAMAWIKLLGLLGYMYKRKILLEIRGMVGSVVKLDLNTDSRTRGRFVRLTVYVSLHKHLIFKVLINDKPQRVEYEILPSVCFECGRYGHIKETCPNRPLEKNVETEAPQAVLKLVESVTAHEESNIEEQSYGLWMLVEQRIRRRLRDNKVTGAVNLENTFVGSIFIVTTHFQWCRCRNASTPMAQQKN</sequence>
<dbReference type="PANTHER" id="PTHR31286:SF173">
    <property type="entry name" value="DUF4283 DOMAIN-CONTAINING PROTEIN"/>
    <property type="match status" value="1"/>
</dbReference>
<keyword evidence="2" id="KW-0472">Membrane</keyword>
<reference evidence="4" key="1">
    <citation type="journal article" date="2020" name="Nat. Genet.">
        <title>Genomic diversifications of five Gossypium allopolyploid species and their impact on cotton improvement.</title>
        <authorList>
            <person name="Chen Z.J."/>
            <person name="Sreedasyam A."/>
            <person name="Ando A."/>
            <person name="Song Q."/>
            <person name="De Santiago L.M."/>
            <person name="Hulse-Kemp A.M."/>
            <person name="Ding M."/>
            <person name="Ye W."/>
            <person name="Kirkbride R.C."/>
            <person name="Jenkins J."/>
            <person name="Plott C."/>
            <person name="Lovell J."/>
            <person name="Lin Y.M."/>
            <person name="Vaughn R."/>
            <person name="Liu B."/>
            <person name="Simpson S."/>
            <person name="Scheffler B.E."/>
            <person name="Wen L."/>
            <person name="Saski C.A."/>
            <person name="Grover C.E."/>
            <person name="Hu G."/>
            <person name="Conover J.L."/>
            <person name="Carlson J.W."/>
            <person name="Shu S."/>
            <person name="Boston L.B."/>
            <person name="Williams M."/>
            <person name="Peterson D.G."/>
            <person name="McGee K."/>
            <person name="Jones D.C."/>
            <person name="Wendel J.F."/>
            <person name="Stelly D.M."/>
            <person name="Grimwood J."/>
            <person name="Schmutz J."/>
        </authorList>
    </citation>
    <scope>NUCLEOTIDE SEQUENCE [LARGE SCALE GENOMIC DNA]</scope>
    <source>
        <strain evidence="4">cv. TM-1</strain>
    </source>
</reference>
<evidence type="ECO:0000313" key="4">
    <source>
        <dbReference type="Proteomes" id="UP000818029"/>
    </source>
</evidence>
<dbReference type="InterPro" id="IPR001878">
    <property type="entry name" value="Znf_CCHC"/>
</dbReference>
<gene>
    <name evidence="5" type="primary">LOC121218386</name>
</gene>
<evidence type="ECO:0000313" key="5">
    <source>
        <dbReference type="RefSeq" id="XP_040951497.1"/>
    </source>
</evidence>
<accession>A0ABM3A9H1</accession>
<dbReference type="PROSITE" id="PS50158">
    <property type="entry name" value="ZF_CCHC"/>
    <property type="match status" value="1"/>
</dbReference>
<keyword evidence="2" id="KW-0812">Transmembrane</keyword>
<feature type="domain" description="CCHC-type" evidence="3">
    <location>
        <begin position="131"/>
        <end position="146"/>
    </location>
</feature>
<evidence type="ECO:0000256" key="1">
    <source>
        <dbReference type="PROSITE-ProRule" id="PRU00047"/>
    </source>
</evidence>
<name>A0ABM3A9H1_GOSHI</name>
<dbReference type="InterPro" id="IPR036875">
    <property type="entry name" value="Znf_CCHC_sf"/>
</dbReference>
<dbReference type="InterPro" id="IPR040256">
    <property type="entry name" value="At4g02000-like"/>
</dbReference>
<dbReference type="Proteomes" id="UP000818029">
    <property type="component" value="Chromosome D06"/>
</dbReference>
<dbReference type="Gene3D" id="4.10.60.10">
    <property type="entry name" value="Zinc finger, CCHC-type"/>
    <property type="match status" value="1"/>
</dbReference>
<keyword evidence="1" id="KW-0863">Zinc-finger</keyword>
<keyword evidence="1" id="KW-0479">Metal-binding</keyword>
<protein>
    <recommendedName>
        <fullName evidence="3">CCHC-type domain-containing protein</fullName>
    </recommendedName>
</protein>
<feature type="transmembrane region" description="Helical" evidence="2">
    <location>
        <begin position="48"/>
        <end position="66"/>
    </location>
</feature>
<dbReference type="SUPFAM" id="SSF57756">
    <property type="entry name" value="Retrovirus zinc finger-like domains"/>
    <property type="match status" value="1"/>
</dbReference>
<reference evidence="5" key="2">
    <citation type="submission" date="2025-08" db="UniProtKB">
        <authorList>
            <consortium name="RefSeq"/>
        </authorList>
    </citation>
    <scope>IDENTIFICATION</scope>
</reference>
<dbReference type="RefSeq" id="XP_040951497.1">
    <property type="nucleotide sequence ID" value="XM_041095563.1"/>
</dbReference>